<protein>
    <recommendedName>
        <fullName evidence="3">YqfQ-like protein</fullName>
    </recommendedName>
</protein>
<comment type="caution">
    <text evidence="1">The sequence shown here is derived from an EMBL/GenBank/DDBJ whole genome shotgun (WGS) entry which is preliminary data.</text>
</comment>
<gene>
    <name evidence="1" type="ORF">VF724_18850</name>
</gene>
<organism evidence="1 2">
    <name type="scientific">Ferviditalea candida</name>
    <dbReference type="NCBI Taxonomy" id="3108399"/>
    <lineage>
        <taxon>Bacteria</taxon>
        <taxon>Bacillati</taxon>
        <taxon>Bacillota</taxon>
        <taxon>Bacilli</taxon>
        <taxon>Bacillales</taxon>
        <taxon>Paenibacillaceae</taxon>
        <taxon>Ferviditalea</taxon>
    </lineage>
</organism>
<dbReference type="Proteomes" id="UP001310386">
    <property type="component" value="Unassembled WGS sequence"/>
</dbReference>
<proteinExistence type="predicted"/>
<evidence type="ECO:0008006" key="3">
    <source>
        <dbReference type="Google" id="ProtNLM"/>
    </source>
</evidence>
<keyword evidence="2" id="KW-1185">Reference proteome</keyword>
<accession>A0ABU5ZMF4</accession>
<evidence type="ECO:0000313" key="2">
    <source>
        <dbReference type="Proteomes" id="UP001310386"/>
    </source>
</evidence>
<evidence type="ECO:0000313" key="1">
    <source>
        <dbReference type="EMBL" id="MEB3103699.1"/>
    </source>
</evidence>
<sequence length="104" mass="11844">MRKRNKAKKSARTQGFFPFNNQGYWGAPNNFWGAGFNPYQSFPPFQGMFSGMNGTNSGTKPQNMQPVNFWEQIGGLDGIITNMGKVQKIMKMAQSMTPFMRMFK</sequence>
<reference evidence="1" key="1">
    <citation type="submission" date="2023-12" db="EMBL/GenBank/DDBJ databases">
        <title>Fervidustalea candida gen. nov., sp. nov., a novel member of the family Paenibacillaceae isolated from a geothermal area.</title>
        <authorList>
            <person name="Li W.-J."/>
            <person name="Jiao J.-Y."/>
            <person name="Chen Y."/>
        </authorList>
    </citation>
    <scope>NUCLEOTIDE SEQUENCE</scope>
    <source>
        <strain evidence="1">SYSU GA230002</strain>
    </source>
</reference>
<dbReference type="EMBL" id="JAYJLD010000046">
    <property type="protein sequence ID" value="MEB3103699.1"/>
    <property type="molecule type" value="Genomic_DNA"/>
</dbReference>
<name>A0ABU5ZMF4_9BACL</name>